<dbReference type="InterPro" id="IPR006224">
    <property type="entry name" value="PsdUridine_synth_RluA-like_CS"/>
</dbReference>
<organism evidence="2 3">
    <name type="scientific">Hydromonas duriensis</name>
    <dbReference type="NCBI Taxonomy" id="1527608"/>
    <lineage>
        <taxon>Bacteria</taxon>
        <taxon>Pseudomonadati</taxon>
        <taxon>Pseudomonadota</taxon>
        <taxon>Betaproteobacteria</taxon>
        <taxon>Burkholderiales</taxon>
        <taxon>Burkholderiaceae</taxon>
        <taxon>Hydromonas</taxon>
    </lineage>
</organism>
<reference evidence="2 3" key="1">
    <citation type="submission" date="2019-03" db="EMBL/GenBank/DDBJ databases">
        <title>Genomic Encyclopedia of Type Strains, Phase IV (KMG-IV): sequencing the most valuable type-strain genomes for metagenomic binning, comparative biology and taxonomic classification.</title>
        <authorList>
            <person name="Goeker M."/>
        </authorList>
    </citation>
    <scope>NUCLEOTIDE SEQUENCE [LARGE SCALE GENOMIC DNA]</scope>
    <source>
        <strain evidence="2 3">DSM 102852</strain>
    </source>
</reference>
<feature type="domain" description="Pseudouridine synthase RsuA/RluA-like" evidence="1">
    <location>
        <begin position="100"/>
        <end position="247"/>
    </location>
</feature>
<dbReference type="PANTHER" id="PTHR21600:SF84">
    <property type="entry name" value="PSEUDOURIDINE SYNTHASE RSUA_RLUA-LIKE DOMAIN-CONTAINING PROTEIN"/>
    <property type="match status" value="1"/>
</dbReference>
<sequence length="307" mass="35348">MKRHFSPPPLPTRNGVNPSFVHLPTGLWTTTLAFLSTRFPHISAEIWHERMKKGDVVNEHGLTIQPDAPYRAGMCLYYYRELPFESHIPVQAHVLDETEHLLIVDKPHFLPVTPGGHYLQETLLTRLRRQLNNPELSPLHRLDRETAGIMLFAKTKAARSMYQRLFAERAVHKTYLAIAPTRLDLTYPMLYQSRLEEAAQFFVMHEIEGLPNTETRITLLNTLGEHSLYQLEPLTGKKHQLRVHMSSLGMPILNDRFYPIAQAVQLDDYDKPLKLLAKKIEFIDPVTQQQLAYESTLDLIEQNGSAI</sequence>
<dbReference type="PANTHER" id="PTHR21600">
    <property type="entry name" value="MITOCHONDRIAL RNA PSEUDOURIDINE SYNTHASE"/>
    <property type="match status" value="1"/>
</dbReference>
<dbReference type="Pfam" id="PF00849">
    <property type="entry name" value="PseudoU_synth_2"/>
    <property type="match status" value="1"/>
</dbReference>
<dbReference type="PROSITE" id="PS01129">
    <property type="entry name" value="PSI_RLU"/>
    <property type="match status" value="1"/>
</dbReference>
<dbReference type="InterPro" id="IPR006145">
    <property type="entry name" value="PsdUridine_synth_RsuA/RluA"/>
</dbReference>
<comment type="caution">
    <text evidence="2">The sequence shown here is derived from an EMBL/GenBank/DDBJ whole genome shotgun (WGS) entry which is preliminary data.</text>
</comment>
<evidence type="ECO:0000259" key="1">
    <source>
        <dbReference type="Pfam" id="PF00849"/>
    </source>
</evidence>
<dbReference type="GO" id="GO:0140098">
    <property type="term" value="F:catalytic activity, acting on RNA"/>
    <property type="evidence" value="ECO:0007669"/>
    <property type="project" value="UniProtKB-ARBA"/>
</dbReference>
<dbReference type="InterPro" id="IPR050188">
    <property type="entry name" value="RluA_PseudoU_synthase"/>
</dbReference>
<evidence type="ECO:0000313" key="2">
    <source>
        <dbReference type="EMBL" id="TDR32977.1"/>
    </source>
</evidence>
<gene>
    <name evidence="2" type="ORF">DFR44_10126</name>
</gene>
<dbReference type="OrthoDB" id="9785808at2"/>
<dbReference type="AlphaFoldDB" id="A0A4R6YBE0"/>
<proteinExistence type="predicted"/>
<evidence type="ECO:0000313" key="3">
    <source>
        <dbReference type="Proteomes" id="UP000294480"/>
    </source>
</evidence>
<dbReference type="Gene3D" id="3.30.2350.10">
    <property type="entry name" value="Pseudouridine synthase"/>
    <property type="match status" value="1"/>
</dbReference>
<dbReference type="InterPro" id="IPR020103">
    <property type="entry name" value="PsdUridine_synth_cat_dom_sf"/>
</dbReference>
<dbReference type="GO" id="GO:0003723">
    <property type="term" value="F:RNA binding"/>
    <property type="evidence" value="ECO:0007669"/>
    <property type="project" value="InterPro"/>
</dbReference>
<name>A0A4R6YBE0_9BURK</name>
<dbReference type="EMBL" id="SNZE01000001">
    <property type="protein sequence ID" value="TDR32977.1"/>
    <property type="molecule type" value="Genomic_DNA"/>
</dbReference>
<keyword evidence="3" id="KW-1185">Reference proteome</keyword>
<accession>A0A4R6YBE0</accession>
<dbReference type="GO" id="GO:0009982">
    <property type="term" value="F:pseudouridine synthase activity"/>
    <property type="evidence" value="ECO:0007669"/>
    <property type="project" value="InterPro"/>
</dbReference>
<protein>
    <submittedName>
        <fullName evidence="2">RluA family pseudouridine synthase</fullName>
    </submittedName>
</protein>
<dbReference type="GO" id="GO:0000455">
    <property type="term" value="P:enzyme-directed rRNA pseudouridine synthesis"/>
    <property type="evidence" value="ECO:0007669"/>
    <property type="project" value="TreeGrafter"/>
</dbReference>
<dbReference type="Proteomes" id="UP000294480">
    <property type="component" value="Unassembled WGS sequence"/>
</dbReference>
<dbReference type="SUPFAM" id="SSF55120">
    <property type="entry name" value="Pseudouridine synthase"/>
    <property type="match status" value="1"/>
</dbReference>